<feature type="transmembrane region" description="Helical" evidence="1">
    <location>
        <begin position="89"/>
        <end position="111"/>
    </location>
</feature>
<keyword evidence="1" id="KW-0812">Transmembrane</keyword>
<reference evidence="2 3" key="1">
    <citation type="submission" date="2019-03" db="EMBL/GenBank/DDBJ databases">
        <title>Genomic Encyclopedia of Type Strains, Phase IV (KMG-IV): sequencing the most valuable type-strain genomes for metagenomic binning, comparative biology and taxonomic classification.</title>
        <authorList>
            <person name="Goeker M."/>
        </authorList>
    </citation>
    <scope>NUCLEOTIDE SEQUENCE [LARGE SCALE GENOMIC DNA]</scope>
    <source>
        <strain evidence="2 3">DSM 103792</strain>
    </source>
</reference>
<feature type="transmembrane region" description="Helical" evidence="1">
    <location>
        <begin position="218"/>
        <end position="240"/>
    </location>
</feature>
<keyword evidence="1" id="KW-0472">Membrane</keyword>
<feature type="transmembrane region" description="Helical" evidence="1">
    <location>
        <begin position="55"/>
        <end position="77"/>
    </location>
</feature>
<dbReference type="PANTHER" id="PTHR40400:SF1">
    <property type="entry name" value="SLR1512 PROTEIN"/>
    <property type="match status" value="1"/>
</dbReference>
<evidence type="ECO:0000313" key="3">
    <source>
        <dbReference type="Proteomes" id="UP000295375"/>
    </source>
</evidence>
<feature type="transmembrane region" description="Helical" evidence="1">
    <location>
        <begin position="186"/>
        <end position="206"/>
    </location>
</feature>
<keyword evidence="3" id="KW-1185">Reference proteome</keyword>
<dbReference type="AlphaFoldDB" id="A0A4R6UH94"/>
<sequence>MDPVVLFFILGLAAGLAKAEIRLPGAIYEFLSAVLLLTIGLKGGVELAKQDVLTLAPQVLLVILMGVALPFVAYPVLRAIGRFNRADSASIAAHYGSVSVATYAVAVAYLFSHDIAYEEYMAVFMVVLEMPAIVVGVMIAKGISKQTQWGALCHEVFLGKSIVLLVGGLFVGWIAGPEGMLPLKPFFFDLFKGVLALFLLEMGLIAASQVASLKRYGVFLIAFGIVMPLFSSVVGALLGLWMGLSLGGIVIMATMAASASYIAVPAAMRISVPEANPTLSLAASLGVTFPFNVIIGISLYHQLAEFLLSRGAS</sequence>
<comment type="caution">
    <text evidence="2">The sequence shown here is derived from an EMBL/GenBank/DDBJ whole genome shotgun (WGS) entry which is preliminary data.</text>
</comment>
<dbReference type="EMBL" id="SNYM01000014">
    <property type="protein sequence ID" value="TDQ46220.1"/>
    <property type="molecule type" value="Genomic_DNA"/>
</dbReference>
<feature type="transmembrane region" description="Helical" evidence="1">
    <location>
        <begin position="246"/>
        <end position="267"/>
    </location>
</feature>
<dbReference type="Proteomes" id="UP000295375">
    <property type="component" value="Unassembled WGS sequence"/>
</dbReference>
<feature type="transmembrane region" description="Helical" evidence="1">
    <location>
        <begin position="279"/>
        <end position="300"/>
    </location>
</feature>
<accession>A0A4R6UH94</accession>
<proteinExistence type="predicted"/>
<name>A0A4R6UH94_9GAMM</name>
<feature type="transmembrane region" description="Helical" evidence="1">
    <location>
        <begin position="156"/>
        <end position="174"/>
    </location>
</feature>
<feature type="transmembrane region" description="Helical" evidence="1">
    <location>
        <begin position="123"/>
        <end position="144"/>
    </location>
</feature>
<organism evidence="2 3">
    <name type="scientific">Permianibacter aggregans</name>
    <dbReference type="NCBI Taxonomy" id="1510150"/>
    <lineage>
        <taxon>Bacteria</taxon>
        <taxon>Pseudomonadati</taxon>
        <taxon>Pseudomonadota</taxon>
        <taxon>Gammaproteobacteria</taxon>
        <taxon>Pseudomonadales</taxon>
        <taxon>Pseudomonadaceae</taxon>
        <taxon>Permianibacter</taxon>
    </lineage>
</organism>
<dbReference type="OrthoDB" id="345121at2"/>
<dbReference type="PANTHER" id="PTHR40400">
    <property type="entry name" value="SLR1512 PROTEIN"/>
    <property type="match status" value="1"/>
</dbReference>
<evidence type="ECO:0000313" key="2">
    <source>
        <dbReference type="EMBL" id="TDQ46220.1"/>
    </source>
</evidence>
<dbReference type="Pfam" id="PF05982">
    <property type="entry name" value="Sbt_1"/>
    <property type="match status" value="1"/>
</dbReference>
<protein>
    <recommendedName>
        <fullName evidence="4">Sodium-dependent bicarbonate transport family permease</fullName>
    </recommendedName>
</protein>
<evidence type="ECO:0008006" key="4">
    <source>
        <dbReference type="Google" id="ProtNLM"/>
    </source>
</evidence>
<gene>
    <name evidence="2" type="ORF">EV696_1145</name>
</gene>
<dbReference type="InterPro" id="IPR010293">
    <property type="entry name" value="Sbt_1"/>
</dbReference>
<evidence type="ECO:0000256" key="1">
    <source>
        <dbReference type="SAM" id="Phobius"/>
    </source>
</evidence>
<keyword evidence="1" id="KW-1133">Transmembrane helix</keyword>
<dbReference type="RefSeq" id="WP_133591876.1">
    <property type="nucleotide sequence ID" value="NZ_CP037953.1"/>
</dbReference>